<reference evidence="1 2" key="1">
    <citation type="journal article" date="2012" name="J. Bacteriol.">
        <title>Draft genome sequence of the nitrophenol-degrading actinomycete Rhodococcus imtechensis RKJ300.</title>
        <authorList>
            <person name="Vikram S."/>
            <person name="Kumar S."/>
            <person name="Subramanian S."/>
            <person name="Raghava G.P."/>
        </authorList>
    </citation>
    <scope>NUCLEOTIDE SEQUENCE [LARGE SCALE GENOMIC DNA]</scope>
    <source>
        <strain evidence="1 2">RKJ300</strain>
    </source>
</reference>
<evidence type="ECO:0000313" key="1">
    <source>
        <dbReference type="EMBL" id="EID76210.1"/>
    </source>
</evidence>
<organism evidence="1 2">
    <name type="scientific">Rhodococcus opacus RKJ300 = JCM 13270</name>
    <dbReference type="NCBI Taxonomy" id="1165867"/>
    <lineage>
        <taxon>Bacteria</taxon>
        <taxon>Bacillati</taxon>
        <taxon>Actinomycetota</taxon>
        <taxon>Actinomycetes</taxon>
        <taxon>Mycobacteriales</taxon>
        <taxon>Nocardiaceae</taxon>
        <taxon>Rhodococcus</taxon>
    </lineage>
</organism>
<gene>
    <name evidence="1" type="ORF">W59_27126</name>
</gene>
<name>I0WIJ4_RHOOP</name>
<comment type="caution">
    <text evidence="1">The sequence shown here is derived from an EMBL/GenBank/DDBJ whole genome shotgun (WGS) entry which is preliminary data.</text>
</comment>
<evidence type="ECO:0000313" key="2">
    <source>
        <dbReference type="Proteomes" id="UP000006447"/>
    </source>
</evidence>
<dbReference type="EMBL" id="AJJH01000145">
    <property type="protein sequence ID" value="EID76210.1"/>
    <property type="molecule type" value="Genomic_DNA"/>
</dbReference>
<dbReference type="AlphaFoldDB" id="I0WIJ4"/>
<proteinExistence type="predicted"/>
<sequence>MNRVRIQGCQCGRPTNSDFGGQPTLHYWLIGTATATYFLLTVAAQCPHRELLAAGNPELAYDEGIEGCTQGSRHLPRDGYTSAREAEDDDAWVSPVRLEQLAQNASSFSPVSKDVFRSDCRCVSGIFHRALLPS</sequence>
<protein>
    <submittedName>
        <fullName evidence="1">Uncharacterized protein</fullName>
    </submittedName>
</protein>
<dbReference type="Proteomes" id="UP000006447">
    <property type="component" value="Unassembled WGS sequence"/>
</dbReference>
<accession>I0WIJ4</accession>